<dbReference type="PANTHER" id="PTHR31065">
    <property type="entry name" value="PLATZ TRANSCRIPTION FACTOR FAMILY PROTEIN"/>
    <property type="match status" value="1"/>
</dbReference>
<dbReference type="EMBL" id="BMAC01000618">
    <property type="protein sequence ID" value="GFQ00224.1"/>
    <property type="molecule type" value="Genomic_DNA"/>
</dbReference>
<dbReference type="PANTHER" id="PTHR31065:SF9">
    <property type="entry name" value="TRANSCRIPTION FACTOR FAMILY PROTEIN, PUTATIVE-RELATED"/>
    <property type="match status" value="1"/>
</dbReference>
<feature type="non-terminal residue" evidence="1">
    <location>
        <position position="165"/>
    </location>
</feature>
<name>A0A830CWI9_9LAMI</name>
<reference evidence="1" key="1">
    <citation type="submission" date="2020-07" db="EMBL/GenBank/DDBJ databases">
        <title>Ethylene signaling mediates host invasion by parasitic plants.</title>
        <authorList>
            <person name="Yoshida S."/>
        </authorList>
    </citation>
    <scope>NUCLEOTIDE SEQUENCE</scope>
    <source>
        <strain evidence="1">Okayama</strain>
    </source>
</reference>
<dbReference type="InterPro" id="IPR006734">
    <property type="entry name" value="PLATZ"/>
</dbReference>
<comment type="caution">
    <text evidence="1">The sequence shown here is derived from an EMBL/GenBank/DDBJ whole genome shotgun (WGS) entry which is preliminary data.</text>
</comment>
<sequence length="165" mass="19629">KDFFEKCTSHDLPKNELNRFCITCEASIFRLYVKNSGHKDHKVLTYQNAVSIREIDIHIHCDNIQSYKCNKKWVVSLNPLSRNGSDLHIESDGACYVCKRKLIYPTIFYFSPLHRDVDQHREKPSKRKRNRKGVPHRMPFSKLRLMDIYHLPNDGIFKNYINVEY</sequence>
<dbReference type="Pfam" id="PF04640">
    <property type="entry name" value="PLATZ"/>
    <property type="match status" value="1"/>
</dbReference>
<proteinExistence type="predicted"/>
<accession>A0A830CWI9</accession>
<organism evidence="1 2">
    <name type="scientific">Phtheirospermum japonicum</name>
    <dbReference type="NCBI Taxonomy" id="374723"/>
    <lineage>
        <taxon>Eukaryota</taxon>
        <taxon>Viridiplantae</taxon>
        <taxon>Streptophyta</taxon>
        <taxon>Embryophyta</taxon>
        <taxon>Tracheophyta</taxon>
        <taxon>Spermatophyta</taxon>
        <taxon>Magnoliopsida</taxon>
        <taxon>eudicotyledons</taxon>
        <taxon>Gunneridae</taxon>
        <taxon>Pentapetalae</taxon>
        <taxon>asterids</taxon>
        <taxon>lamiids</taxon>
        <taxon>Lamiales</taxon>
        <taxon>Orobanchaceae</taxon>
        <taxon>Orobanchaceae incertae sedis</taxon>
        <taxon>Phtheirospermum</taxon>
    </lineage>
</organism>
<dbReference type="OrthoDB" id="890219at2759"/>
<dbReference type="AlphaFoldDB" id="A0A830CWI9"/>
<dbReference type="Proteomes" id="UP000653305">
    <property type="component" value="Unassembled WGS sequence"/>
</dbReference>
<protein>
    <submittedName>
        <fullName evidence="1">Uncharacterized protein</fullName>
    </submittedName>
</protein>
<evidence type="ECO:0000313" key="1">
    <source>
        <dbReference type="EMBL" id="GFQ00224.1"/>
    </source>
</evidence>
<keyword evidence="2" id="KW-1185">Reference proteome</keyword>
<gene>
    <name evidence="1" type="ORF">PHJA_002166400</name>
</gene>
<evidence type="ECO:0000313" key="2">
    <source>
        <dbReference type="Proteomes" id="UP000653305"/>
    </source>
</evidence>